<evidence type="ECO:0000259" key="15">
    <source>
        <dbReference type="Pfam" id="PF16923"/>
    </source>
</evidence>
<keyword evidence="4 12" id="KW-0378">Hydrolase</keyword>
<accession>A0A0D8Y9P6</accession>
<evidence type="ECO:0000256" key="9">
    <source>
        <dbReference type="ARBA" id="ARBA00023180"/>
    </source>
</evidence>
<evidence type="ECO:0000256" key="13">
    <source>
        <dbReference type="SAM" id="MobiDB-lite"/>
    </source>
</evidence>
<dbReference type="InterPro" id="IPR031631">
    <property type="entry name" value="Glyco_hydro_63N"/>
</dbReference>
<organism evidence="16 17">
    <name type="scientific">Dictyocaulus viviparus</name>
    <name type="common">Bovine lungworm</name>
    <dbReference type="NCBI Taxonomy" id="29172"/>
    <lineage>
        <taxon>Eukaryota</taxon>
        <taxon>Metazoa</taxon>
        <taxon>Ecdysozoa</taxon>
        <taxon>Nematoda</taxon>
        <taxon>Chromadorea</taxon>
        <taxon>Rhabditida</taxon>
        <taxon>Rhabditina</taxon>
        <taxon>Rhabditomorpha</taxon>
        <taxon>Strongyloidea</taxon>
        <taxon>Metastrongylidae</taxon>
        <taxon>Dictyocaulus</taxon>
    </lineage>
</organism>
<dbReference type="GO" id="GO:0005789">
    <property type="term" value="C:endoplasmic reticulum membrane"/>
    <property type="evidence" value="ECO:0007669"/>
    <property type="project" value="UniProtKB-SubCell"/>
</dbReference>
<evidence type="ECO:0000313" key="16">
    <source>
        <dbReference type="EMBL" id="KJH52684.1"/>
    </source>
</evidence>
<evidence type="ECO:0000256" key="4">
    <source>
        <dbReference type="ARBA" id="ARBA00022801"/>
    </source>
</evidence>
<evidence type="ECO:0000256" key="6">
    <source>
        <dbReference type="ARBA" id="ARBA00022968"/>
    </source>
</evidence>
<dbReference type="OrthoDB" id="410058at2759"/>
<keyword evidence="9" id="KW-0325">Glycoprotein</keyword>
<dbReference type="AlphaFoldDB" id="A0A0D8Y9P6"/>
<evidence type="ECO:0000256" key="3">
    <source>
        <dbReference type="ARBA" id="ARBA00022692"/>
    </source>
</evidence>
<evidence type="ECO:0000256" key="5">
    <source>
        <dbReference type="ARBA" id="ARBA00022824"/>
    </source>
</evidence>
<dbReference type="EC" id="3.2.1.106" evidence="11 12"/>
<reference evidence="17" key="2">
    <citation type="journal article" date="2016" name="Sci. Rep.">
        <title>Dictyocaulus viviparus genome, variome and transcriptome elucidate lungworm biology and support future intervention.</title>
        <authorList>
            <person name="McNulty S.N."/>
            <person name="Strube C."/>
            <person name="Rosa B.A."/>
            <person name="Martin J.C."/>
            <person name="Tyagi R."/>
            <person name="Choi Y.J."/>
            <person name="Wang Q."/>
            <person name="Hallsworth Pepin K."/>
            <person name="Zhang X."/>
            <person name="Ozersky P."/>
            <person name="Wilson R.K."/>
            <person name="Sternberg P.W."/>
            <person name="Gasser R.B."/>
            <person name="Mitreva M."/>
        </authorList>
    </citation>
    <scope>NUCLEOTIDE SEQUENCE [LARGE SCALE GENOMIC DNA]</scope>
    <source>
        <strain evidence="17">HannoverDv2000</strain>
    </source>
</reference>
<dbReference type="Proteomes" id="UP000053766">
    <property type="component" value="Unassembled WGS sequence"/>
</dbReference>
<dbReference type="InterPro" id="IPR004888">
    <property type="entry name" value="Glycoside_hydrolase_63"/>
</dbReference>
<name>A0A0D8Y9P6_DICVI</name>
<evidence type="ECO:0000256" key="7">
    <source>
        <dbReference type="ARBA" id="ARBA00022989"/>
    </source>
</evidence>
<evidence type="ECO:0000259" key="14">
    <source>
        <dbReference type="Pfam" id="PF03200"/>
    </source>
</evidence>
<comment type="catalytic activity">
    <reaction evidence="12">
        <text>N(4)-(alpha-D-Glc-(1-&gt;2)-alpha-D-Glc-(1-&gt;3)-alpha-D-Glc-(1-&gt;3)-alpha-D-Man-(1-&gt;2)-alpha-D-Man-(1-&gt;2)-alpha-D-Man-(1-&gt;3)-[alpha-D-Man-(1-&gt;2)-alpha-D-Man-(1-&gt;3)-[alpha-D-Man-(1-&gt;2)-alpha-D-Man-(1-&gt;6)]-alpha-D-Man-(1-&gt;6)]-beta-D-Man-(1-&gt;4)-beta-D-GlcNAc-(1-&gt;4)-beta-D-GlcNAc)-L-asparaginyl-[protein] + H2O = N(4)-(alpha-D-Glc-(1-&gt;3)-alpha-D-Glc-(1-&gt;3)-alpha-D-Man-(1-&gt;2)-alpha-D-Man-(1-&gt;2)-alpha-D-Man-(1-&gt;3)-[alpha-D-Man-(1-&gt;2)-alpha-D-Man-(1-&gt;3)-[alpha-D-Man-(1-&gt;2)-alpha-D-Man-(1-&gt;6)]-alpha-D-Man-(1-&gt;6)]-beta-D-Man-(1-&gt;4)-beta-D-GlcNAc-(1-&gt;4)-beta-D-GlcNAc)-L-asparaginyl-[protein] + beta-D-glucose</text>
        <dbReference type="Rhea" id="RHEA:55988"/>
        <dbReference type="Rhea" id="RHEA-COMP:12806"/>
        <dbReference type="Rhea" id="RHEA-COMP:14355"/>
        <dbReference type="ChEBI" id="CHEBI:15377"/>
        <dbReference type="ChEBI" id="CHEBI:15903"/>
        <dbReference type="ChEBI" id="CHEBI:59082"/>
        <dbReference type="ChEBI" id="CHEBI:132537"/>
        <dbReference type="EC" id="3.2.1.106"/>
    </reaction>
</comment>
<dbReference type="Pfam" id="PF03200">
    <property type="entry name" value="Glyco_hydro_63"/>
    <property type="match status" value="2"/>
</dbReference>
<dbReference type="GO" id="GO:0004573">
    <property type="term" value="F:Glc3Man9GlcNAc2 oligosaccharide glucosidase activity"/>
    <property type="evidence" value="ECO:0007669"/>
    <property type="project" value="UniProtKB-UniRule"/>
</dbReference>
<dbReference type="PANTHER" id="PTHR10412">
    <property type="entry name" value="MANNOSYL-OLIGOSACCHARIDE GLUCOSIDASE"/>
    <property type="match status" value="1"/>
</dbReference>
<keyword evidence="8" id="KW-0472">Membrane</keyword>
<dbReference type="STRING" id="29172.A0A0D8Y9P6"/>
<dbReference type="InterPro" id="IPR038518">
    <property type="entry name" value="Glyco_hydro_63N_sf"/>
</dbReference>
<dbReference type="GO" id="GO:0009311">
    <property type="term" value="P:oligosaccharide metabolic process"/>
    <property type="evidence" value="ECO:0007669"/>
    <property type="project" value="UniProtKB-UniRule"/>
</dbReference>
<dbReference type="InterPro" id="IPR031335">
    <property type="entry name" value="Glyco_hydro_63_C"/>
</dbReference>
<dbReference type="EMBL" id="KN716161">
    <property type="protein sequence ID" value="KJH52684.1"/>
    <property type="molecule type" value="Genomic_DNA"/>
</dbReference>
<feature type="domain" description="Glycosyl hydrolase family 63 C-terminal" evidence="14">
    <location>
        <begin position="343"/>
        <end position="662"/>
    </location>
</feature>
<comment type="subcellular location">
    <subcellularLocation>
        <location evidence="1 12">Endoplasmic reticulum membrane</location>
        <topology evidence="1 12">Single-pass type II membrane protein</topology>
    </subcellularLocation>
</comment>
<dbReference type="PANTHER" id="PTHR10412:SF11">
    <property type="entry name" value="MANNOSYL-OLIGOSACCHARIDE GLUCOSIDASE"/>
    <property type="match status" value="1"/>
</dbReference>
<feature type="domain" description="Glycosyl hydrolase family 63 C-terminal" evidence="14">
    <location>
        <begin position="199"/>
        <end position="337"/>
    </location>
</feature>
<evidence type="ECO:0000313" key="17">
    <source>
        <dbReference type="Proteomes" id="UP000053766"/>
    </source>
</evidence>
<dbReference type="Pfam" id="PF16923">
    <property type="entry name" value="Glyco_hydro_63N"/>
    <property type="match status" value="1"/>
</dbReference>
<dbReference type="InterPro" id="IPR012341">
    <property type="entry name" value="6hp_glycosidase-like_sf"/>
</dbReference>
<proteinExistence type="inferred from homology"/>
<reference evidence="16 17" key="1">
    <citation type="submission" date="2013-11" db="EMBL/GenBank/DDBJ databases">
        <title>Draft genome of the bovine lungworm Dictyocaulus viviparus.</title>
        <authorList>
            <person name="Mitreva M."/>
        </authorList>
    </citation>
    <scope>NUCLEOTIDE SEQUENCE [LARGE SCALE GENOMIC DNA]</scope>
    <source>
        <strain evidence="16 17">HannoverDv2000</strain>
    </source>
</reference>
<keyword evidence="6" id="KW-0735">Signal-anchor</keyword>
<evidence type="ECO:0000256" key="1">
    <source>
        <dbReference type="ARBA" id="ARBA00004648"/>
    </source>
</evidence>
<dbReference type="InterPro" id="IPR008928">
    <property type="entry name" value="6-hairpin_glycosidase_sf"/>
</dbReference>
<evidence type="ECO:0000256" key="11">
    <source>
        <dbReference type="ARBA" id="ARBA00038888"/>
    </source>
</evidence>
<dbReference type="GO" id="GO:0006487">
    <property type="term" value="P:protein N-linked glycosylation"/>
    <property type="evidence" value="ECO:0007669"/>
    <property type="project" value="UniProtKB-UniRule"/>
</dbReference>
<evidence type="ECO:0000256" key="12">
    <source>
        <dbReference type="RuleBase" id="RU368089"/>
    </source>
</evidence>
<keyword evidence="3" id="KW-0812">Transmembrane</keyword>
<dbReference type="Gene3D" id="2.70.98.110">
    <property type="entry name" value="Glycosyl hydrolase family 63, N-terminal domain"/>
    <property type="match status" value="1"/>
</dbReference>
<keyword evidence="17" id="KW-1185">Reference proteome</keyword>
<gene>
    <name evidence="16" type="ORF">DICVIV_01145</name>
</gene>
<keyword evidence="5 12" id="KW-0256">Endoplasmic reticulum</keyword>
<feature type="region of interest" description="Disordered" evidence="13">
    <location>
        <begin position="1"/>
        <end position="26"/>
    </location>
</feature>
<dbReference type="Gene3D" id="1.50.10.10">
    <property type="match status" value="1"/>
</dbReference>
<keyword evidence="10 12" id="KW-0326">Glycosidase</keyword>
<comment type="function">
    <text evidence="12">Cleaves the distal alpha 1,2-linked glucose residue from the Glc(3)Man(9)GlcNAc(2) oligosaccharide precursor.</text>
</comment>
<feature type="domain" description="Glycosyl hydrolase family 63 N-terminal" evidence="15">
    <location>
        <begin position="29"/>
        <end position="164"/>
    </location>
</feature>
<comment type="similarity">
    <text evidence="2 12">Belongs to the glycosyl hydrolase 63 family.</text>
</comment>
<evidence type="ECO:0000256" key="2">
    <source>
        <dbReference type="ARBA" id="ARBA00010833"/>
    </source>
</evidence>
<evidence type="ECO:0000256" key="10">
    <source>
        <dbReference type="ARBA" id="ARBA00023295"/>
    </source>
</evidence>
<evidence type="ECO:0000256" key="8">
    <source>
        <dbReference type="ARBA" id="ARBA00023136"/>
    </source>
</evidence>
<sequence>MTEKQRPKPVKFKSVTQPRPKQISKKKKWGSYRSHTYFGLRTRDPRSPLFGMMWYEQPEVLRRPHMKHWCDQGDNLNYGWYSADGRSFGRQNITEQVGSISVDWINSGEGWSARLLVAPRTRYAVVFYLMAQDSRAIFRVGHRLREIINGQTELLGDIRLAINIRNEDNVSFSSLVWDDEVHLDHLDELLLMNTVSAVTGERFQHELSRRVLDFDNHFEECFRLNNKNYSATELQMAKVALSNMLGGIGYWYGYNRVYRNGASSTISYGPHELFSAVPSRSYFPRGFLWDEGFHNLLIHKFDPELSLEILVSWFNTMSEDGWIPREMILGIEAEAKFIEKHGAIMAGIYRRLEVWYHWLLKTQAGEEKGTFRWRGRNATTNEELNPKTLASGLDDYPRASHPSQNEYHLDLRCWLAFSSRVMNQLAQLYEEEKYRNKYASDVSYLGDFSDLIRLHWDKNKKEGLTYFSFTSLAFFDYGRHSNSVRLVKKLREGSRGQFYFERSTLSEPRLGFVDDVFGYNSLFPLMLKLLPPESEELGYTLTNLLNPEMLWTPYGLRSVSRSSPYYAARNTEHDPPYWRGYIWVNVNYMVLSALKHYGSIPGSYQTIAIQAFHELKDNLVNNMAREFNRTGYIWENYDDQSGHGHGSHPFNGWSSLILMIMSDDVNV</sequence>
<keyword evidence="7" id="KW-1133">Transmembrane helix</keyword>
<dbReference type="SUPFAM" id="SSF48208">
    <property type="entry name" value="Six-hairpin glycosidases"/>
    <property type="match status" value="1"/>
</dbReference>
<protein>
    <recommendedName>
        <fullName evidence="11 12">Mannosyl-oligosaccharide glucosidase</fullName>
        <ecNumber evidence="11 12">3.2.1.106</ecNumber>
    </recommendedName>
</protein>